<comment type="caution">
    <text evidence="2">The sequence shown here is derived from an EMBL/GenBank/DDBJ whole genome shotgun (WGS) entry which is preliminary data.</text>
</comment>
<proteinExistence type="predicted"/>
<dbReference type="Proteomes" id="UP000834611">
    <property type="component" value="Unassembled WGS sequence"/>
</dbReference>
<sequence>MQHKTRTAISSSAAHPLSYFACPSAIPERIQRKARGILLRYYQGERIGRKVKCRGKKDGGYVALKIDVGVFWRLLSLDKGKSWALMSHEKYNKVISQ</sequence>
<dbReference type="EMBL" id="CAHPSF010000003">
    <property type="protein sequence ID" value="CAB5688617.1"/>
    <property type="molecule type" value="Genomic_DNA"/>
</dbReference>
<accession>A0A9N8CY63</accession>
<dbReference type="AlphaFoldDB" id="A0A9N8CY63"/>
<protein>
    <recommendedName>
        <fullName evidence="1">ParE-like toxin domain-containing protein</fullName>
    </recommendedName>
</protein>
<name>A0A9N8CY63_PRORE</name>
<organism evidence="2 3">
    <name type="scientific">Providencia rettgeri</name>
    <dbReference type="NCBI Taxonomy" id="587"/>
    <lineage>
        <taxon>Bacteria</taxon>
        <taxon>Pseudomonadati</taxon>
        <taxon>Pseudomonadota</taxon>
        <taxon>Gammaproteobacteria</taxon>
        <taxon>Enterobacterales</taxon>
        <taxon>Morganellaceae</taxon>
        <taxon>Providencia</taxon>
    </lineage>
</organism>
<gene>
    <name evidence="2" type="ORF">GHA_01748</name>
</gene>
<dbReference type="Pfam" id="PF24732">
    <property type="entry name" value="ParE_like"/>
    <property type="match status" value="1"/>
</dbReference>
<evidence type="ECO:0000259" key="1">
    <source>
        <dbReference type="Pfam" id="PF24732"/>
    </source>
</evidence>
<evidence type="ECO:0000313" key="2">
    <source>
        <dbReference type="EMBL" id="CAB5688617.1"/>
    </source>
</evidence>
<feature type="domain" description="ParE-like toxin" evidence="1">
    <location>
        <begin position="29"/>
        <end position="93"/>
    </location>
</feature>
<dbReference type="InterPro" id="IPR056925">
    <property type="entry name" value="ParE-like"/>
</dbReference>
<evidence type="ECO:0000313" key="3">
    <source>
        <dbReference type="Proteomes" id="UP000834611"/>
    </source>
</evidence>
<dbReference type="RefSeq" id="WP_226617045.1">
    <property type="nucleotide sequence ID" value="NZ_AP022372.1"/>
</dbReference>
<reference evidence="2" key="1">
    <citation type="submission" date="2020-05" db="EMBL/GenBank/DDBJ databases">
        <authorList>
            <person name="Delgado-Blas J."/>
        </authorList>
    </citation>
    <scope>NUCLEOTIDE SEQUENCE</scope>
    <source>
        <strain evidence="2">BB1453</strain>
    </source>
</reference>